<proteinExistence type="predicted"/>
<evidence type="ECO:0000313" key="3">
    <source>
        <dbReference type="Proteomes" id="UP000325333"/>
    </source>
</evidence>
<feature type="region of interest" description="Disordered" evidence="1">
    <location>
        <begin position="1"/>
        <end position="37"/>
    </location>
</feature>
<name>A0A5B0L252_9PROT</name>
<evidence type="ECO:0000256" key="1">
    <source>
        <dbReference type="SAM" id="MobiDB-lite"/>
    </source>
</evidence>
<gene>
    <name evidence="2" type="ORF">FH063_000605</name>
</gene>
<organism evidence="2 3">
    <name type="scientific">Azospirillum argentinense</name>
    <dbReference type="NCBI Taxonomy" id="2970906"/>
    <lineage>
        <taxon>Bacteria</taxon>
        <taxon>Pseudomonadati</taxon>
        <taxon>Pseudomonadota</taxon>
        <taxon>Alphaproteobacteria</taxon>
        <taxon>Rhodospirillales</taxon>
        <taxon>Azospirillaceae</taxon>
        <taxon>Azospirillum</taxon>
    </lineage>
</organism>
<sequence>MVDRRRIGSQGTRRSAMSLGFSRMPVGMDERPSRGSF</sequence>
<comment type="caution">
    <text evidence="2">The sequence shown here is derived from an EMBL/GenBank/DDBJ whole genome shotgun (WGS) entry which is preliminary data.</text>
</comment>
<dbReference type="Proteomes" id="UP000325333">
    <property type="component" value="Unassembled WGS sequence"/>
</dbReference>
<reference evidence="2 3" key="1">
    <citation type="submission" date="2019-07" db="EMBL/GenBank/DDBJ databases">
        <title>Genome sequencing of the stress-tolerant strain Azospirillum brasilense Az19.</title>
        <authorList>
            <person name="Maroniche G.A."/>
            <person name="Garcia J.E."/>
            <person name="Pagnussat L."/>
            <person name="Amenta M."/>
            <person name="Creus C.M."/>
        </authorList>
    </citation>
    <scope>NUCLEOTIDE SEQUENCE [LARGE SCALE GENOMIC DNA]</scope>
    <source>
        <strain evidence="2 3">Az19</strain>
    </source>
</reference>
<feature type="compositionally biased region" description="Basic and acidic residues" evidence="1">
    <location>
        <begin position="28"/>
        <end position="37"/>
    </location>
</feature>
<dbReference type="AlphaFoldDB" id="A0A5B0L252"/>
<dbReference type="EMBL" id="VEWN01000001">
    <property type="protein sequence ID" value="KAA1058405.1"/>
    <property type="molecule type" value="Genomic_DNA"/>
</dbReference>
<evidence type="ECO:0000313" key="2">
    <source>
        <dbReference type="EMBL" id="KAA1058405.1"/>
    </source>
</evidence>
<protein>
    <submittedName>
        <fullName evidence="2">Uncharacterized protein</fullName>
    </submittedName>
</protein>
<accession>A0A5B0L252</accession>